<dbReference type="InterPro" id="IPR059029">
    <property type="entry name" value="FAM13A_dom"/>
</dbReference>
<dbReference type="AlphaFoldDB" id="A0A4Z2C392"/>
<comment type="similarity">
    <text evidence="1">Belongs to the FAM13 family.</text>
</comment>
<proteinExistence type="inferred from homology"/>
<comment type="caution">
    <text evidence="4">The sequence shown here is derived from an EMBL/GenBank/DDBJ whole genome shotgun (WGS) entry which is preliminary data.</text>
</comment>
<feature type="compositionally biased region" description="Polar residues" evidence="2">
    <location>
        <begin position="97"/>
        <end position="111"/>
    </location>
</feature>
<feature type="compositionally biased region" description="Acidic residues" evidence="2">
    <location>
        <begin position="64"/>
        <end position="79"/>
    </location>
</feature>
<name>A0A4Z2C392_9TELE</name>
<protein>
    <recommendedName>
        <fullName evidence="3">FAM13A-like domain-containing protein</fullName>
    </recommendedName>
</protein>
<evidence type="ECO:0000256" key="1">
    <source>
        <dbReference type="ARBA" id="ARBA00007549"/>
    </source>
</evidence>
<evidence type="ECO:0000259" key="3">
    <source>
        <dbReference type="Pfam" id="PF26116"/>
    </source>
</evidence>
<accession>A0A4Z2C392</accession>
<reference evidence="4 5" key="1">
    <citation type="submission" date="2019-04" db="EMBL/GenBank/DDBJ databases">
        <title>The sequence and de novo assembly of Takifugu bimaculatus genome using PacBio and Hi-C technologies.</title>
        <authorList>
            <person name="Xu P."/>
            <person name="Liu B."/>
            <person name="Zhou Z."/>
        </authorList>
    </citation>
    <scope>NUCLEOTIDE SEQUENCE [LARGE SCALE GENOMIC DNA]</scope>
    <source>
        <strain evidence="4">TB-2018</strain>
        <tissue evidence="4">Muscle</tissue>
    </source>
</reference>
<feature type="domain" description="FAM13A-like" evidence="3">
    <location>
        <begin position="140"/>
        <end position="209"/>
    </location>
</feature>
<feature type="region of interest" description="Disordered" evidence="2">
    <location>
        <begin position="16"/>
        <end position="127"/>
    </location>
</feature>
<dbReference type="EMBL" id="SWLE01000006">
    <property type="protein sequence ID" value="TNM98885.1"/>
    <property type="molecule type" value="Genomic_DNA"/>
</dbReference>
<sequence>MNEYGLFYVCVQQVSPSSKRRNQTLQPIIEGETAHFWEEIKEEEEDEKKEGGQGGGEDVGREEDRDEEDDEEEEEEEGESSGGEMQSSEVIMAVDLVTQTEGPMRSQTQADRQSDCPMTAKEGSGRLALDLRLSSSNASSMPELLEQLWKARAEKKKLRKTIREFEEDFYQHNGRNVQKEDRVPMLEEYKEYKRIKAKLRLLEVLISKQDSSKSI</sequence>
<organism evidence="4 5">
    <name type="scientific">Takifugu bimaculatus</name>
    <dbReference type="NCBI Taxonomy" id="433685"/>
    <lineage>
        <taxon>Eukaryota</taxon>
        <taxon>Metazoa</taxon>
        <taxon>Chordata</taxon>
        <taxon>Craniata</taxon>
        <taxon>Vertebrata</taxon>
        <taxon>Euteleostomi</taxon>
        <taxon>Actinopterygii</taxon>
        <taxon>Neopterygii</taxon>
        <taxon>Teleostei</taxon>
        <taxon>Neoteleostei</taxon>
        <taxon>Acanthomorphata</taxon>
        <taxon>Eupercaria</taxon>
        <taxon>Tetraodontiformes</taxon>
        <taxon>Tetradontoidea</taxon>
        <taxon>Tetraodontidae</taxon>
        <taxon>Takifugu</taxon>
    </lineage>
</organism>
<keyword evidence="5" id="KW-1185">Reference proteome</keyword>
<dbReference type="InterPro" id="IPR039102">
    <property type="entry name" value="FAM13"/>
</dbReference>
<evidence type="ECO:0000313" key="5">
    <source>
        <dbReference type="Proteomes" id="UP000516260"/>
    </source>
</evidence>
<evidence type="ECO:0000256" key="2">
    <source>
        <dbReference type="SAM" id="MobiDB-lite"/>
    </source>
</evidence>
<dbReference type="Pfam" id="PF26116">
    <property type="entry name" value="FAM13A"/>
    <property type="match status" value="1"/>
</dbReference>
<dbReference type="PANTHER" id="PTHR15904">
    <property type="entry name" value="FAM13"/>
    <property type="match status" value="1"/>
</dbReference>
<evidence type="ECO:0000313" key="4">
    <source>
        <dbReference type="EMBL" id="TNM98885.1"/>
    </source>
</evidence>
<dbReference type="Proteomes" id="UP000516260">
    <property type="component" value="Chromosome 14"/>
</dbReference>
<gene>
    <name evidence="4" type="ORF">fugu_013449</name>
</gene>
<dbReference type="PANTHER" id="PTHR15904:SF16">
    <property type="entry name" value="PROTEIN FAM13B"/>
    <property type="match status" value="1"/>
</dbReference>